<feature type="transmembrane region" description="Helical" evidence="6">
    <location>
        <begin position="107"/>
        <end position="129"/>
    </location>
</feature>
<feature type="transmembrane region" description="Helical" evidence="6">
    <location>
        <begin position="141"/>
        <end position="162"/>
    </location>
</feature>
<evidence type="ECO:0000313" key="8">
    <source>
        <dbReference type="Proteomes" id="UP001600064"/>
    </source>
</evidence>
<reference evidence="7 8" key="1">
    <citation type="journal article" date="2024" name="Commun. Biol.">
        <title>Comparative genomic analysis of thermophilic fungi reveals convergent evolutionary adaptations and gene losses.</title>
        <authorList>
            <person name="Steindorff A.S."/>
            <person name="Aguilar-Pontes M.V."/>
            <person name="Robinson A.J."/>
            <person name="Andreopoulos B."/>
            <person name="LaButti K."/>
            <person name="Kuo A."/>
            <person name="Mondo S."/>
            <person name="Riley R."/>
            <person name="Otillar R."/>
            <person name="Haridas S."/>
            <person name="Lipzen A."/>
            <person name="Grimwood J."/>
            <person name="Schmutz J."/>
            <person name="Clum A."/>
            <person name="Reid I.D."/>
            <person name="Moisan M.C."/>
            <person name="Butler G."/>
            <person name="Nguyen T.T.M."/>
            <person name="Dewar K."/>
            <person name="Conant G."/>
            <person name="Drula E."/>
            <person name="Henrissat B."/>
            <person name="Hansel C."/>
            <person name="Singer S."/>
            <person name="Hutchinson M.I."/>
            <person name="de Vries R.P."/>
            <person name="Natvig D.O."/>
            <person name="Powell A.J."/>
            <person name="Tsang A."/>
            <person name="Grigoriev I.V."/>
        </authorList>
    </citation>
    <scope>NUCLEOTIDE SEQUENCE [LARGE SCALE GENOMIC DNA]</scope>
    <source>
        <strain evidence="7 8">ATCC 22073</strain>
    </source>
</reference>
<dbReference type="CDD" id="cd09317">
    <property type="entry name" value="TDT_Mae1_like"/>
    <property type="match status" value="1"/>
</dbReference>
<dbReference type="InterPro" id="IPR004695">
    <property type="entry name" value="SLAC1/Mae1/Ssu1/TehA"/>
</dbReference>
<gene>
    <name evidence="7" type="ORF">VTJ83DRAFT_2778</name>
</gene>
<feature type="transmembrane region" description="Helical" evidence="6">
    <location>
        <begin position="289"/>
        <end position="312"/>
    </location>
</feature>
<sequence length="478" mass="50616">MSSVSRPTSPSPWDRTTADLADPDDKTAVPSGPATRRGTPTSSPRRSMDRGFGSHVDDLEKALPLDMPPLDPPGPREGDGAGGDMDLANKHQEDAATRPRLPLRHRLAHFTWAWYTLSMSTGGLALLIAAQPHAFPGLRHVGLAVHAANCLVFALITAALAARFALHRGALRASVTHPREGWFFPTSLLALATVVTGTYRYGVADPAAQPGLVAALRAAFWAYVAAATAVAVGQYSLVFSERRRFALPTMMPTWILPVFPVMLSGTMATVVAGPAAATATAAPGQSPAHAAAIAAAGLTCQGLGAAVALIMYAHMVGRLMQAGLPHREHRTGLFMCVGPPAFTALAFVGLAKAVPDMLDSDTDGLRDAAVLRTMGMVGAAFLWALSFWWFGIAALAVARAPPQDFHLGWWAVVFPNTGFTLATIALGEAFQNDAVLWFASAMSAALAAAYLFVLYHHVRAVVVQDIMYPGRDEDVEDL</sequence>
<feature type="transmembrane region" description="Helical" evidence="6">
    <location>
        <begin position="436"/>
        <end position="455"/>
    </location>
</feature>
<feature type="region of interest" description="Disordered" evidence="5">
    <location>
        <begin position="1"/>
        <end position="87"/>
    </location>
</feature>
<dbReference type="Proteomes" id="UP001600064">
    <property type="component" value="Unassembled WGS sequence"/>
</dbReference>
<accession>A0ABR4DJT0</accession>
<organism evidence="7 8">
    <name type="scientific">Remersonia thermophila</name>
    <dbReference type="NCBI Taxonomy" id="72144"/>
    <lineage>
        <taxon>Eukaryota</taxon>
        <taxon>Fungi</taxon>
        <taxon>Dikarya</taxon>
        <taxon>Ascomycota</taxon>
        <taxon>Pezizomycotina</taxon>
        <taxon>Sordariomycetes</taxon>
        <taxon>Sordariomycetidae</taxon>
        <taxon>Sordariales</taxon>
        <taxon>Sordariales incertae sedis</taxon>
        <taxon>Remersonia</taxon>
    </lineage>
</organism>
<evidence type="ECO:0008006" key="9">
    <source>
        <dbReference type="Google" id="ProtNLM"/>
    </source>
</evidence>
<feature type="transmembrane region" description="Helical" evidence="6">
    <location>
        <begin position="374"/>
        <end position="397"/>
    </location>
</feature>
<evidence type="ECO:0000256" key="5">
    <source>
        <dbReference type="SAM" id="MobiDB-lite"/>
    </source>
</evidence>
<feature type="transmembrane region" description="Helical" evidence="6">
    <location>
        <begin position="182"/>
        <end position="202"/>
    </location>
</feature>
<keyword evidence="2 6" id="KW-0812">Transmembrane</keyword>
<proteinExistence type="predicted"/>
<evidence type="ECO:0000256" key="3">
    <source>
        <dbReference type="ARBA" id="ARBA00022989"/>
    </source>
</evidence>
<dbReference type="InterPro" id="IPR030185">
    <property type="entry name" value="Mae1"/>
</dbReference>
<protein>
    <recommendedName>
        <fullName evidence="9">Malic acid transport protein</fullName>
    </recommendedName>
</protein>
<feature type="compositionally biased region" description="Low complexity" evidence="5">
    <location>
        <begin position="33"/>
        <end position="45"/>
    </location>
</feature>
<evidence type="ECO:0000313" key="7">
    <source>
        <dbReference type="EMBL" id="KAL2270594.1"/>
    </source>
</evidence>
<feature type="transmembrane region" description="Helical" evidence="6">
    <location>
        <begin position="409"/>
        <end position="430"/>
    </location>
</feature>
<dbReference type="Gene3D" id="1.50.10.150">
    <property type="entry name" value="Voltage-dependent anion channel"/>
    <property type="match status" value="1"/>
</dbReference>
<comment type="caution">
    <text evidence="7">The sequence shown here is derived from an EMBL/GenBank/DDBJ whole genome shotgun (WGS) entry which is preliminary data.</text>
</comment>
<dbReference type="GeneID" id="98123729"/>
<keyword evidence="8" id="KW-1185">Reference proteome</keyword>
<evidence type="ECO:0000256" key="6">
    <source>
        <dbReference type="SAM" id="Phobius"/>
    </source>
</evidence>
<evidence type="ECO:0000256" key="1">
    <source>
        <dbReference type="ARBA" id="ARBA00004141"/>
    </source>
</evidence>
<feature type="transmembrane region" description="Helical" evidence="6">
    <location>
        <begin position="333"/>
        <end position="354"/>
    </location>
</feature>
<comment type="subcellular location">
    <subcellularLocation>
        <location evidence="1">Membrane</location>
        <topology evidence="1">Multi-pass membrane protein</topology>
    </subcellularLocation>
</comment>
<dbReference type="InterPro" id="IPR038665">
    <property type="entry name" value="Voltage-dep_anion_channel_sf"/>
</dbReference>
<feature type="transmembrane region" description="Helical" evidence="6">
    <location>
        <begin position="254"/>
        <end position="277"/>
    </location>
</feature>
<keyword evidence="3 6" id="KW-1133">Transmembrane helix</keyword>
<dbReference type="Pfam" id="PF03595">
    <property type="entry name" value="SLAC1"/>
    <property type="match status" value="1"/>
</dbReference>
<keyword evidence="4 6" id="KW-0472">Membrane</keyword>
<dbReference type="EMBL" id="JAZGUE010000002">
    <property type="protein sequence ID" value="KAL2270594.1"/>
    <property type="molecule type" value="Genomic_DNA"/>
</dbReference>
<feature type="transmembrane region" description="Helical" evidence="6">
    <location>
        <begin position="214"/>
        <end position="233"/>
    </location>
</feature>
<evidence type="ECO:0000256" key="2">
    <source>
        <dbReference type="ARBA" id="ARBA00022692"/>
    </source>
</evidence>
<dbReference type="PANTHER" id="PTHR31162">
    <property type="entry name" value="MALIC ACID TRANSPORT PROTEIN-RELATED"/>
    <property type="match status" value="1"/>
</dbReference>
<dbReference type="PANTHER" id="PTHR31162:SF0">
    <property type="entry name" value="MALIC ACID TRANSPORT PROTEIN"/>
    <property type="match status" value="1"/>
</dbReference>
<dbReference type="RefSeq" id="XP_070869318.1">
    <property type="nucleotide sequence ID" value="XM_071009085.1"/>
</dbReference>
<name>A0ABR4DJT0_9PEZI</name>
<evidence type="ECO:0000256" key="4">
    <source>
        <dbReference type="ARBA" id="ARBA00023136"/>
    </source>
</evidence>